<dbReference type="InterPro" id="IPR005479">
    <property type="entry name" value="CPAse_ATP-bd"/>
</dbReference>
<protein>
    <submittedName>
        <fullName evidence="3">ATP-grasp domain protein</fullName>
    </submittedName>
</protein>
<evidence type="ECO:0000256" key="1">
    <source>
        <dbReference type="PROSITE-ProRule" id="PRU00409"/>
    </source>
</evidence>
<feature type="domain" description="ATP-grasp" evidence="2">
    <location>
        <begin position="134"/>
        <end position="334"/>
    </location>
</feature>
<comment type="caution">
    <text evidence="3">The sequence shown here is derived from an EMBL/GenBank/DDBJ whole genome shotgun (WGS) entry which is preliminary data.</text>
</comment>
<dbReference type="GO" id="GO:0005524">
    <property type="term" value="F:ATP binding"/>
    <property type="evidence" value="ECO:0007669"/>
    <property type="project" value="UniProtKB-UniRule"/>
</dbReference>
<dbReference type="EMBL" id="AWEZ01000029">
    <property type="protein sequence ID" value="ERL09502.1"/>
    <property type="molecule type" value="Genomic_DNA"/>
</dbReference>
<dbReference type="Gene3D" id="3.30.1490.20">
    <property type="entry name" value="ATP-grasp fold, A domain"/>
    <property type="match status" value="1"/>
</dbReference>
<keyword evidence="1" id="KW-0547">Nucleotide-binding</keyword>
<evidence type="ECO:0000313" key="3">
    <source>
        <dbReference type="EMBL" id="ERL09502.1"/>
    </source>
</evidence>
<keyword evidence="4" id="KW-1185">Reference proteome</keyword>
<dbReference type="PATRIC" id="fig|1125712.3.peg.713"/>
<dbReference type="AlphaFoldDB" id="U2V2A4"/>
<gene>
    <name evidence="3" type="ORF">HMPREF1316_1612</name>
</gene>
<dbReference type="eggNOG" id="COG3919">
    <property type="taxonomic scope" value="Bacteria"/>
</dbReference>
<dbReference type="STRING" id="1125712.HMPREF1316_1612"/>
<evidence type="ECO:0000259" key="2">
    <source>
        <dbReference type="PROSITE" id="PS50975"/>
    </source>
</evidence>
<sequence length="421" mass="47979">MRPVVSREEELPMRLQPVILGADFAAYAYIRCFWDAYRVKPIELGSDDIKSISRSKFSTYRTVAGLDREDVLLETLETLGSRLVEAGKLPFLVGCGDFYARIVSKNKPLLEQWYYVPYIDFDLLDTITQKENFYRICDEVGIPYPKTRFLDCADPAAQVDDTGFTYPLVAKPSNSAAYHYAEIPNKKKVFFVRDRAELEAIFGSLQSSGYDKSLIVQELIGGDDTQERILSIYTDANQDPIFAVGGRVVLQDHAPTAIGNPAVIIPERDQQVMDDAVTFMRRVGYHGMANFDVKYDATDGRFKFFEINTRPGRSSLFPYLAGVNFAKVQVDDIVLHKHLDFVAGDRPFAYVTVPPQVVRDYVSDEAIRRQVLAAFKDGTACFALHWSKDSLCQRFWANVNYYHQIGKFRRYFQADEERRGA</sequence>
<name>U2V2A4_9ACTN</name>
<reference evidence="3 4" key="1">
    <citation type="submission" date="2013-08" db="EMBL/GenBank/DDBJ databases">
        <authorList>
            <person name="Durkin A.S."/>
            <person name="Haft D.R."/>
            <person name="McCorrison J."/>
            <person name="Torralba M."/>
            <person name="Gillis M."/>
            <person name="Haft D.H."/>
            <person name="Methe B."/>
            <person name="Sutton G."/>
            <person name="Nelson K.E."/>
        </authorList>
    </citation>
    <scope>NUCLEOTIDE SEQUENCE [LARGE SCALE GENOMIC DNA]</scope>
    <source>
        <strain evidence="3 4">F0195</strain>
    </source>
</reference>
<dbReference type="OrthoDB" id="5420347at2"/>
<dbReference type="Gene3D" id="3.30.470.20">
    <property type="entry name" value="ATP-grasp fold, B domain"/>
    <property type="match status" value="1"/>
</dbReference>
<organism evidence="3 4">
    <name type="scientific">Olsenella profusa F0195</name>
    <dbReference type="NCBI Taxonomy" id="1125712"/>
    <lineage>
        <taxon>Bacteria</taxon>
        <taxon>Bacillati</taxon>
        <taxon>Actinomycetota</taxon>
        <taxon>Coriobacteriia</taxon>
        <taxon>Coriobacteriales</taxon>
        <taxon>Atopobiaceae</taxon>
        <taxon>Olsenella</taxon>
    </lineage>
</organism>
<evidence type="ECO:0000313" key="4">
    <source>
        <dbReference type="Proteomes" id="UP000016638"/>
    </source>
</evidence>
<dbReference type="PROSITE" id="PS50975">
    <property type="entry name" value="ATP_GRASP"/>
    <property type="match status" value="1"/>
</dbReference>
<dbReference type="SUPFAM" id="SSF56059">
    <property type="entry name" value="Glutathione synthetase ATP-binding domain-like"/>
    <property type="match status" value="1"/>
</dbReference>
<proteinExistence type="predicted"/>
<dbReference type="GO" id="GO:0046872">
    <property type="term" value="F:metal ion binding"/>
    <property type="evidence" value="ECO:0007669"/>
    <property type="project" value="InterPro"/>
</dbReference>
<keyword evidence="1" id="KW-0067">ATP-binding</keyword>
<dbReference type="InterPro" id="IPR013815">
    <property type="entry name" value="ATP_grasp_subdomain_1"/>
</dbReference>
<dbReference type="InterPro" id="IPR011761">
    <property type="entry name" value="ATP-grasp"/>
</dbReference>
<dbReference type="Pfam" id="PF02786">
    <property type="entry name" value="CPSase_L_D2"/>
    <property type="match status" value="1"/>
</dbReference>
<dbReference type="Proteomes" id="UP000016638">
    <property type="component" value="Unassembled WGS sequence"/>
</dbReference>
<accession>U2V2A4</accession>